<feature type="site" description="Raises pKa of active site His" evidence="4">
    <location>
        <position position="172"/>
    </location>
</feature>
<accession>A0ABU5RSA0</accession>
<feature type="region of interest" description="Disordered" evidence="5">
    <location>
        <begin position="1"/>
        <end position="21"/>
    </location>
</feature>
<dbReference type="InterPro" id="IPR002376">
    <property type="entry name" value="Formyl_transf_N"/>
</dbReference>
<reference evidence="7 8" key="1">
    <citation type="submission" date="2023-12" db="EMBL/GenBank/DDBJ databases">
        <title>Baltic Sea Cyanobacteria.</title>
        <authorList>
            <person name="Delbaje E."/>
            <person name="Fewer D.P."/>
            <person name="Shishido T.K."/>
        </authorList>
    </citation>
    <scope>NUCLEOTIDE SEQUENCE [LARGE SCALE GENOMIC DNA]</scope>
    <source>
        <strain evidence="7 8">UHCC 0139</strain>
    </source>
</reference>
<comment type="pathway">
    <text evidence="1 4">Purine metabolism; IMP biosynthesis via de novo pathway; N(2)-formyl-N(1)-(5-phospho-D-ribosyl)glycinamide from N(1)-(5-phospho-D-ribosyl)glycinamide (10-formyl THF route): step 1/1.</text>
</comment>
<feature type="binding site" evidence="4">
    <location>
        <begin position="117"/>
        <end position="120"/>
    </location>
    <ligand>
        <name>(6R)-10-formyltetrahydrofolate</name>
        <dbReference type="ChEBI" id="CHEBI:195366"/>
    </ligand>
</feature>
<evidence type="ECO:0000256" key="3">
    <source>
        <dbReference type="ARBA" id="ARBA00022755"/>
    </source>
</evidence>
<gene>
    <name evidence="4 7" type="primary">purN</name>
    <name evidence="7" type="ORF">VB738_04955</name>
</gene>
<keyword evidence="3 4" id="KW-0658">Purine biosynthesis</keyword>
<dbReference type="Gene3D" id="3.40.50.170">
    <property type="entry name" value="Formyl transferase, N-terminal domain"/>
    <property type="match status" value="1"/>
</dbReference>
<evidence type="ECO:0000256" key="2">
    <source>
        <dbReference type="ARBA" id="ARBA00022679"/>
    </source>
</evidence>
<feature type="binding site" evidence="4">
    <location>
        <position position="92"/>
    </location>
    <ligand>
        <name>(6R)-10-formyltetrahydrofolate</name>
        <dbReference type="ChEBI" id="CHEBI:195366"/>
    </ligand>
</feature>
<comment type="function">
    <text evidence="4">Catalyzes the transfer of a formyl group from 10-formyltetrahydrofolate to 5-phospho-ribosyl-glycinamide (GAR), producing 5-phospho-ribosyl-N-formylglycinamide (FGAR) and tetrahydrofolate.</text>
</comment>
<evidence type="ECO:0000256" key="5">
    <source>
        <dbReference type="SAM" id="MobiDB-lite"/>
    </source>
</evidence>
<keyword evidence="8" id="KW-1185">Reference proteome</keyword>
<comment type="catalytic activity">
    <reaction evidence="4">
        <text>N(1)-(5-phospho-beta-D-ribosyl)glycinamide + (6R)-10-formyltetrahydrofolate = N(2)-formyl-N(1)-(5-phospho-beta-D-ribosyl)glycinamide + (6S)-5,6,7,8-tetrahydrofolate + H(+)</text>
        <dbReference type="Rhea" id="RHEA:15053"/>
        <dbReference type="ChEBI" id="CHEBI:15378"/>
        <dbReference type="ChEBI" id="CHEBI:57453"/>
        <dbReference type="ChEBI" id="CHEBI:143788"/>
        <dbReference type="ChEBI" id="CHEBI:147286"/>
        <dbReference type="ChEBI" id="CHEBI:195366"/>
        <dbReference type="EC" id="2.1.2.2"/>
    </reaction>
</comment>
<evidence type="ECO:0000256" key="4">
    <source>
        <dbReference type="HAMAP-Rule" id="MF_01930"/>
    </source>
</evidence>
<dbReference type="PANTHER" id="PTHR43369:SF2">
    <property type="entry name" value="PHOSPHORIBOSYLGLYCINAMIDE FORMYLTRANSFERASE"/>
    <property type="match status" value="1"/>
</dbReference>
<name>A0ABU5RSA0_9CYAN</name>
<dbReference type="CDD" id="cd08645">
    <property type="entry name" value="FMT_core_GART"/>
    <property type="match status" value="1"/>
</dbReference>
<organism evidence="7 8">
    <name type="scientific">Cyanobium gracile UHCC 0139</name>
    <dbReference type="NCBI Taxonomy" id="3110308"/>
    <lineage>
        <taxon>Bacteria</taxon>
        <taxon>Bacillati</taxon>
        <taxon>Cyanobacteriota</taxon>
        <taxon>Cyanophyceae</taxon>
        <taxon>Synechococcales</taxon>
        <taxon>Prochlorococcaceae</taxon>
        <taxon>Cyanobium</taxon>
    </lineage>
</organism>
<feature type="domain" description="Formyl transferase N-terminal" evidence="6">
    <location>
        <begin position="30"/>
        <end position="209"/>
    </location>
</feature>
<dbReference type="GO" id="GO:0004644">
    <property type="term" value="F:phosphoribosylglycinamide formyltransferase activity"/>
    <property type="evidence" value="ECO:0007669"/>
    <property type="project" value="UniProtKB-EC"/>
</dbReference>
<protein>
    <recommendedName>
        <fullName evidence="4">Phosphoribosylglycinamide formyltransferase</fullName>
        <ecNumber evidence="4">2.1.2.2</ecNumber>
    </recommendedName>
    <alternativeName>
        <fullName evidence="4">5'-phosphoribosylglycinamide transformylase</fullName>
    </alternativeName>
    <alternativeName>
        <fullName evidence="4">GAR transformylase</fullName>
        <shortName evidence="4">GART</shortName>
    </alternativeName>
</protein>
<feature type="binding site" evidence="4">
    <location>
        <begin position="39"/>
        <end position="41"/>
    </location>
    <ligand>
        <name>N(1)-(5-phospho-beta-D-ribosyl)glycinamide</name>
        <dbReference type="ChEBI" id="CHEBI:143788"/>
    </ligand>
</feature>
<evidence type="ECO:0000256" key="1">
    <source>
        <dbReference type="ARBA" id="ARBA00005054"/>
    </source>
</evidence>
<dbReference type="InterPro" id="IPR004607">
    <property type="entry name" value="GART"/>
</dbReference>
<sequence length="219" mass="23294">MPDSADHSDPGGSLQWPLPQPTPASQAPLRLAVMASGAGSNFEALARACGDGRLHGHVVVLAVNRADCGARDRAGRLGIPCQVIDHRHQPSREALDRALIRLFEAHRVDLVVMAGWMRIVTPVLIGAFPERLVNIHPSLLPSFRGADGVGQALAAGVTLAGCTAHLVTEQVDAGPILVQAAVPVLADDDRERLHARIQRQEHRILPLAVSLAARRLAQG</sequence>
<dbReference type="RefSeq" id="WP_323304692.1">
    <property type="nucleotide sequence ID" value="NZ_JAYGHX010000002.1"/>
</dbReference>
<dbReference type="Pfam" id="PF00551">
    <property type="entry name" value="Formyl_trans_N"/>
    <property type="match status" value="1"/>
</dbReference>
<dbReference type="Proteomes" id="UP001304461">
    <property type="component" value="Unassembled WGS sequence"/>
</dbReference>
<feature type="binding site" evidence="4">
    <location>
        <position position="134"/>
    </location>
    <ligand>
        <name>(6R)-10-formyltetrahydrofolate</name>
        <dbReference type="ChEBI" id="CHEBI:195366"/>
    </ligand>
</feature>
<evidence type="ECO:0000259" key="6">
    <source>
        <dbReference type="Pfam" id="PF00551"/>
    </source>
</evidence>
<evidence type="ECO:0000313" key="8">
    <source>
        <dbReference type="Proteomes" id="UP001304461"/>
    </source>
</evidence>
<dbReference type="EC" id="2.1.2.2" evidence="4"/>
<dbReference type="InterPro" id="IPR036477">
    <property type="entry name" value="Formyl_transf_N_sf"/>
</dbReference>
<dbReference type="HAMAP" id="MF_01930">
    <property type="entry name" value="PurN"/>
    <property type="match status" value="1"/>
</dbReference>
<proteinExistence type="inferred from homology"/>
<feature type="active site" description="Proton donor" evidence="4">
    <location>
        <position position="136"/>
    </location>
</feature>
<comment type="similarity">
    <text evidence="4">Belongs to the GART family.</text>
</comment>
<dbReference type="EMBL" id="JAYGHX010000002">
    <property type="protein sequence ID" value="MEA5390609.1"/>
    <property type="molecule type" value="Genomic_DNA"/>
</dbReference>
<dbReference type="NCBIfam" id="TIGR00639">
    <property type="entry name" value="PurN"/>
    <property type="match status" value="1"/>
</dbReference>
<keyword evidence="2 4" id="KW-0808">Transferase</keyword>
<comment type="caution">
    <text evidence="7">The sequence shown here is derived from an EMBL/GenBank/DDBJ whole genome shotgun (WGS) entry which is preliminary data.</text>
</comment>
<dbReference type="SUPFAM" id="SSF53328">
    <property type="entry name" value="Formyltransferase"/>
    <property type="match status" value="1"/>
</dbReference>
<evidence type="ECO:0000313" key="7">
    <source>
        <dbReference type="EMBL" id="MEA5390609.1"/>
    </source>
</evidence>
<dbReference type="PANTHER" id="PTHR43369">
    <property type="entry name" value="PHOSPHORIBOSYLGLYCINAMIDE FORMYLTRANSFERASE"/>
    <property type="match status" value="1"/>
</dbReference>